<dbReference type="EMBL" id="JACCBF010000001">
    <property type="protein sequence ID" value="NYD29278.1"/>
    <property type="molecule type" value="Genomic_DNA"/>
</dbReference>
<dbReference type="PANTHER" id="PTHR43244">
    <property type="match status" value="1"/>
</dbReference>
<proteinExistence type="predicted"/>
<comment type="caution">
    <text evidence="3">The sequence shown here is derived from an EMBL/GenBank/DDBJ whole genome shotgun (WGS) entry which is preliminary data.</text>
</comment>
<sequence length="369" mass="39200">MSSTSDQQPEQLNELGYYAVTHHPADARVLFPEATAAARLGLGSCHISERFTVKEAGSLAGGVAGRAPSLGIASAAINHHTRHPMITATLGSTLHQMTEGRYAMAFGRGAAQHWRAIGLPVVTEAALRDFLGLLRQVWRDGYALDHDGPAGSWPVVHNQSGLGEGPPLGLVAVGPRTMELAGETCDFVIMHTFFGEQATRSSIEAVRRGAERAGRDPDAIRIWSCLATVPDGLSDDDGVRRGVGRLVTYLQAYGDVLVAVNGWDPAAWERLRTAQVYVDAAAAGAIDASADAQTLHRIAELVPAEWLAASAHGTADQAAATIVRELELGCHSVILHGAEPDELAPIVEAYRAVRPTPARRVATNPGRFL</sequence>
<evidence type="ECO:0000256" key="1">
    <source>
        <dbReference type="ARBA" id="ARBA00023002"/>
    </source>
</evidence>
<name>A0A852REX3_9ACTN</name>
<dbReference type="Proteomes" id="UP000582231">
    <property type="component" value="Unassembled WGS sequence"/>
</dbReference>
<keyword evidence="4" id="KW-1185">Reference proteome</keyword>
<dbReference type="Gene3D" id="3.20.20.30">
    <property type="entry name" value="Luciferase-like domain"/>
    <property type="match status" value="1"/>
</dbReference>
<dbReference type="InterPro" id="IPR036661">
    <property type="entry name" value="Luciferase-like_sf"/>
</dbReference>
<evidence type="ECO:0000313" key="4">
    <source>
        <dbReference type="Proteomes" id="UP000582231"/>
    </source>
</evidence>
<gene>
    <name evidence="3" type="ORF">BJ958_000824</name>
</gene>
<dbReference type="GO" id="GO:0016705">
    <property type="term" value="F:oxidoreductase activity, acting on paired donors, with incorporation or reduction of molecular oxygen"/>
    <property type="evidence" value="ECO:0007669"/>
    <property type="project" value="InterPro"/>
</dbReference>
<accession>A0A852REX3</accession>
<evidence type="ECO:0000259" key="2">
    <source>
        <dbReference type="Pfam" id="PF00296"/>
    </source>
</evidence>
<dbReference type="Pfam" id="PF00296">
    <property type="entry name" value="Bac_luciferase"/>
    <property type="match status" value="1"/>
</dbReference>
<organism evidence="3 4">
    <name type="scientific">Nocardioides kongjuensis</name>
    <dbReference type="NCBI Taxonomy" id="349522"/>
    <lineage>
        <taxon>Bacteria</taxon>
        <taxon>Bacillati</taxon>
        <taxon>Actinomycetota</taxon>
        <taxon>Actinomycetes</taxon>
        <taxon>Propionibacteriales</taxon>
        <taxon>Nocardioidaceae</taxon>
        <taxon>Nocardioides</taxon>
    </lineage>
</organism>
<dbReference type="NCBIfam" id="TIGR03857">
    <property type="entry name" value="F420_MSMEG_2249"/>
    <property type="match status" value="1"/>
</dbReference>
<reference evidence="3 4" key="1">
    <citation type="submission" date="2020-07" db="EMBL/GenBank/DDBJ databases">
        <title>Sequencing the genomes of 1000 actinobacteria strains.</title>
        <authorList>
            <person name="Klenk H.-P."/>
        </authorList>
    </citation>
    <scope>NUCLEOTIDE SEQUENCE [LARGE SCALE GENOMIC DNA]</scope>
    <source>
        <strain evidence="3 4">DSM 19082</strain>
    </source>
</reference>
<dbReference type="PANTHER" id="PTHR43244:SF1">
    <property type="entry name" value="5,10-METHYLENETETRAHYDROMETHANOPTERIN REDUCTASE"/>
    <property type="match status" value="1"/>
</dbReference>
<dbReference type="RefSeq" id="WP_179725672.1">
    <property type="nucleotide sequence ID" value="NZ_BAABEF010000001.1"/>
</dbReference>
<dbReference type="InterPro" id="IPR011251">
    <property type="entry name" value="Luciferase-like_dom"/>
</dbReference>
<dbReference type="InterPro" id="IPR050564">
    <property type="entry name" value="F420-G6PD/mer"/>
</dbReference>
<dbReference type="SUPFAM" id="SSF51679">
    <property type="entry name" value="Bacterial luciferase-like"/>
    <property type="match status" value="1"/>
</dbReference>
<feature type="domain" description="Luciferase-like" evidence="2">
    <location>
        <begin position="32"/>
        <end position="329"/>
    </location>
</feature>
<dbReference type="AlphaFoldDB" id="A0A852REX3"/>
<protein>
    <submittedName>
        <fullName evidence="3">Putative F420-dependent oxidoreductase</fullName>
    </submittedName>
</protein>
<dbReference type="InterPro" id="IPR022378">
    <property type="entry name" value="F420_OxRdatse_MSMEG2249_pred"/>
</dbReference>
<keyword evidence="1" id="KW-0560">Oxidoreductase</keyword>
<dbReference type="CDD" id="cd01097">
    <property type="entry name" value="Tetrahydromethanopterin_reductase"/>
    <property type="match status" value="1"/>
</dbReference>
<evidence type="ECO:0000313" key="3">
    <source>
        <dbReference type="EMBL" id="NYD29278.1"/>
    </source>
</evidence>